<dbReference type="GO" id="GO:0003678">
    <property type="term" value="F:DNA helicase activity"/>
    <property type="evidence" value="ECO:0007669"/>
    <property type="project" value="InterPro"/>
</dbReference>
<feature type="non-terminal residue" evidence="4">
    <location>
        <position position="45"/>
    </location>
</feature>
<dbReference type="Pfam" id="PF00772">
    <property type="entry name" value="DnaB"/>
    <property type="match status" value="1"/>
</dbReference>
<feature type="non-terminal residue" evidence="4">
    <location>
        <position position="1"/>
    </location>
</feature>
<evidence type="ECO:0000259" key="3">
    <source>
        <dbReference type="Pfam" id="PF00772"/>
    </source>
</evidence>
<organism evidence="4">
    <name type="scientific">marine sediment metagenome</name>
    <dbReference type="NCBI Taxonomy" id="412755"/>
    <lineage>
        <taxon>unclassified sequences</taxon>
        <taxon>metagenomes</taxon>
        <taxon>ecological metagenomes</taxon>
    </lineage>
</organism>
<comment type="caution">
    <text evidence="4">The sequence shown here is derived from an EMBL/GenBank/DDBJ whole genome shotgun (WGS) entry which is preliminary data.</text>
</comment>
<dbReference type="GO" id="GO:0003677">
    <property type="term" value="F:DNA binding"/>
    <property type="evidence" value="ECO:0007669"/>
    <property type="project" value="UniProtKB-KW"/>
</dbReference>
<evidence type="ECO:0000256" key="1">
    <source>
        <dbReference type="ARBA" id="ARBA00022705"/>
    </source>
</evidence>
<dbReference type="Gene3D" id="1.10.860.10">
    <property type="entry name" value="DNAb Helicase, Chain A"/>
    <property type="match status" value="1"/>
</dbReference>
<feature type="domain" description="DNA helicase DnaB-like N-terminal" evidence="3">
    <location>
        <begin position="2"/>
        <end position="44"/>
    </location>
</feature>
<name>X1VGK7_9ZZZZ</name>
<dbReference type="SUPFAM" id="SSF48024">
    <property type="entry name" value="N-terminal domain of DnaB helicase"/>
    <property type="match status" value="1"/>
</dbReference>
<reference evidence="4" key="1">
    <citation type="journal article" date="2014" name="Front. Microbiol.">
        <title>High frequency of phylogenetically diverse reductive dehalogenase-homologous genes in deep subseafloor sedimentary metagenomes.</title>
        <authorList>
            <person name="Kawai M."/>
            <person name="Futagami T."/>
            <person name="Toyoda A."/>
            <person name="Takaki Y."/>
            <person name="Nishi S."/>
            <person name="Hori S."/>
            <person name="Arai W."/>
            <person name="Tsubouchi T."/>
            <person name="Morono Y."/>
            <person name="Uchiyama I."/>
            <person name="Ito T."/>
            <person name="Fujiyama A."/>
            <person name="Inagaki F."/>
            <person name="Takami H."/>
        </authorList>
    </citation>
    <scope>NUCLEOTIDE SEQUENCE</scope>
    <source>
        <strain evidence="4">Expedition CK06-06</strain>
    </source>
</reference>
<dbReference type="EMBL" id="BARW01043026">
    <property type="protein sequence ID" value="GAJ17357.1"/>
    <property type="molecule type" value="Genomic_DNA"/>
</dbReference>
<dbReference type="InterPro" id="IPR007693">
    <property type="entry name" value="DNA_helicase_DnaB-like_N"/>
</dbReference>
<dbReference type="GO" id="GO:0006260">
    <property type="term" value="P:DNA replication"/>
    <property type="evidence" value="ECO:0007669"/>
    <property type="project" value="UniProtKB-KW"/>
</dbReference>
<gene>
    <name evidence="4" type="ORF">S12H4_63341</name>
</gene>
<dbReference type="AlphaFoldDB" id="X1VGK7"/>
<dbReference type="InterPro" id="IPR016136">
    <property type="entry name" value="DNA_helicase_N/primase_C"/>
</dbReference>
<keyword evidence="2" id="KW-0238">DNA-binding</keyword>
<evidence type="ECO:0000256" key="2">
    <source>
        <dbReference type="ARBA" id="ARBA00023125"/>
    </source>
</evidence>
<dbReference type="GO" id="GO:0005524">
    <property type="term" value="F:ATP binding"/>
    <property type="evidence" value="ECO:0007669"/>
    <property type="project" value="InterPro"/>
</dbReference>
<sequence length="45" mass="4799">VKELYVKGEPADPITVADHLGKRGLLDEVGGKTFVHSLISNIPLA</sequence>
<evidence type="ECO:0000313" key="4">
    <source>
        <dbReference type="EMBL" id="GAJ17357.1"/>
    </source>
</evidence>
<accession>X1VGK7</accession>
<dbReference type="InterPro" id="IPR036185">
    <property type="entry name" value="DNA_heli_DnaB-like_N_sf"/>
</dbReference>
<keyword evidence="1" id="KW-0235">DNA replication</keyword>
<proteinExistence type="predicted"/>
<protein>
    <recommendedName>
        <fullName evidence="3">DNA helicase DnaB-like N-terminal domain-containing protein</fullName>
    </recommendedName>
</protein>